<reference evidence="1" key="1">
    <citation type="submission" date="2021-02" db="EMBL/GenBank/DDBJ databases">
        <authorList>
            <consortium name="DOE Joint Genome Institute"/>
            <person name="Ahrendt S."/>
            <person name="Looney B.P."/>
            <person name="Miyauchi S."/>
            <person name="Morin E."/>
            <person name="Drula E."/>
            <person name="Courty P.E."/>
            <person name="Chicoki N."/>
            <person name="Fauchery L."/>
            <person name="Kohler A."/>
            <person name="Kuo A."/>
            <person name="Labutti K."/>
            <person name="Pangilinan J."/>
            <person name="Lipzen A."/>
            <person name="Riley R."/>
            <person name="Andreopoulos W."/>
            <person name="He G."/>
            <person name="Johnson J."/>
            <person name="Barry K.W."/>
            <person name="Grigoriev I.V."/>
            <person name="Nagy L."/>
            <person name="Hibbett D."/>
            <person name="Henrissat B."/>
            <person name="Matheny P.B."/>
            <person name="Labbe J."/>
            <person name="Martin F."/>
        </authorList>
    </citation>
    <scope>NUCLEOTIDE SEQUENCE</scope>
    <source>
        <strain evidence="1">FP105234-sp</strain>
    </source>
</reference>
<accession>A0ACB8RL06</accession>
<keyword evidence="2" id="KW-1185">Reference proteome</keyword>
<reference evidence="1" key="2">
    <citation type="journal article" date="2022" name="New Phytol.">
        <title>Evolutionary transition to the ectomycorrhizal habit in the genomes of a hyperdiverse lineage of mushroom-forming fungi.</title>
        <authorList>
            <person name="Looney B."/>
            <person name="Miyauchi S."/>
            <person name="Morin E."/>
            <person name="Drula E."/>
            <person name="Courty P.E."/>
            <person name="Kohler A."/>
            <person name="Kuo A."/>
            <person name="LaButti K."/>
            <person name="Pangilinan J."/>
            <person name="Lipzen A."/>
            <person name="Riley R."/>
            <person name="Andreopoulos W."/>
            <person name="He G."/>
            <person name="Johnson J."/>
            <person name="Nolan M."/>
            <person name="Tritt A."/>
            <person name="Barry K.W."/>
            <person name="Grigoriev I.V."/>
            <person name="Nagy L.G."/>
            <person name="Hibbett D."/>
            <person name="Henrissat B."/>
            <person name="Matheny P.B."/>
            <person name="Labbe J."/>
            <person name="Martin F.M."/>
        </authorList>
    </citation>
    <scope>NUCLEOTIDE SEQUENCE</scope>
    <source>
        <strain evidence="1">FP105234-sp</strain>
    </source>
</reference>
<dbReference type="EMBL" id="MU275978">
    <property type="protein sequence ID" value="KAI0044567.1"/>
    <property type="molecule type" value="Genomic_DNA"/>
</dbReference>
<sequence length="171" mass="18619">MADFDLEDLVHVEQTFYDSGYADGHAHGRIHGLIEGRALGREKGFEIWEELGFYEGAARMWTAVYAARGRDADRAMHHARQLLAQIAQFPRTNPREEDGVDMAGMLRQIRSRYKALCASVGVRASLRAAGGDEDGVEAEVPAAAAVGGPRRPQKGVWRVDGAPAPEGGLSF</sequence>
<organism evidence="1 2">
    <name type="scientific">Auriscalpium vulgare</name>
    <dbReference type="NCBI Taxonomy" id="40419"/>
    <lineage>
        <taxon>Eukaryota</taxon>
        <taxon>Fungi</taxon>
        <taxon>Dikarya</taxon>
        <taxon>Basidiomycota</taxon>
        <taxon>Agaricomycotina</taxon>
        <taxon>Agaricomycetes</taxon>
        <taxon>Russulales</taxon>
        <taxon>Auriscalpiaceae</taxon>
        <taxon>Auriscalpium</taxon>
    </lineage>
</organism>
<comment type="caution">
    <text evidence="1">The sequence shown here is derived from an EMBL/GenBank/DDBJ whole genome shotgun (WGS) entry which is preliminary data.</text>
</comment>
<proteinExistence type="predicted"/>
<evidence type="ECO:0000313" key="2">
    <source>
        <dbReference type="Proteomes" id="UP000814033"/>
    </source>
</evidence>
<evidence type="ECO:0000313" key="1">
    <source>
        <dbReference type="EMBL" id="KAI0044567.1"/>
    </source>
</evidence>
<gene>
    <name evidence="1" type="ORF">FA95DRAFT_1544845</name>
</gene>
<name>A0ACB8RL06_9AGAM</name>
<dbReference type="Proteomes" id="UP000814033">
    <property type="component" value="Unassembled WGS sequence"/>
</dbReference>
<protein>
    <submittedName>
        <fullName evidence="1">DUF1715-domain-containing protein</fullName>
    </submittedName>
</protein>